<feature type="transmembrane region" description="Helical" evidence="5">
    <location>
        <begin position="172"/>
        <end position="196"/>
    </location>
</feature>
<feature type="transmembrane region" description="Helical" evidence="5">
    <location>
        <begin position="84"/>
        <end position="102"/>
    </location>
</feature>
<name>A0AAJ0CLN1_9HYPO</name>
<evidence type="ECO:0000256" key="2">
    <source>
        <dbReference type="ARBA" id="ARBA00022692"/>
    </source>
</evidence>
<evidence type="ECO:0000256" key="3">
    <source>
        <dbReference type="ARBA" id="ARBA00022989"/>
    </source>
</evidence>
<dbReference type="GO" id="GO:0005886">
    <property type="term" value="C:plasma membrane"/>
    <property type="evidence" value="ECO:0007669"/>
    <property type="project" value="TreeGrafter"/>
</dbReference>
<keyword evidence="3 5" id="KW-1133">Transmembrane helix</keyword>
<feature type="transmembrane region" description="Helical" evidence="5">
    <location>
        <begin position="451"/>
        <end position="472"/>
    </location>
</feature>
<dbReference type="FunFam" id="1.20.1250.20:FF:000318">
    <property type="entry name" value="MFS multidrug transporter, putative"/>
    <property type="match status" value="1"/>
</dbReference>
<dbReference type="SUPFAM" id="SSF103473">
    <property type="entry name" value="MFS general substrate transporter"/>
    <property type="match status" value="1"/>
</dbReference>
<comment type="caution">
    <text evidence="7">The sequence shown here is derived from an EMBL/GenBank/DDBJ whole genome shotgun (WGS) entry which is preliminary data.</text>
</comment>
<feature type="transmembrane region" description="Helical" evidence="5">
    <location>
        <begin position="308"/>
        <end position="330"/>
    </location>
</feature>
<sequence length="488" mass="53324">MSKPMVSQNALPAEHHEYLICKHGTTELNPVPAMDDADPLNWPQKITNLALVSFNAMMALFTAAAIQCAFVDIAQDLNVTVQRASYLTSLFIAIIGAAPLFWRPLSHTYGRRPVFMVSLLCSLLGNAGCAVSPSYGTMGLCRALTAFFISPACSIGSAVVSESFFQSERGRYIGVWTMMVTLGVPVAPLVFGFVANRVGYRWIYWTLAIVNGVQFILYAFLGSETRYVPDAKPVRSYPLICRLLGLYRVDPKPLDVLSFISPLKFALRTCVALASASYAMIFLWGVVMTTLEIPQIFPEKFGFNAEQIGLQSVGLIIGTLFGELSGGFASDKWMLLRRSRTGSGIGAAVDPEFRLWLGYIGHLLTIVGVAVFFVQLDRATGKYNVTPVVGAAIASTGNQIVTAVMMTYAVDCYPEDAAAVGVFVTLVRQLWGFIGPFWFPQMIENIGFEKSTAVSTAMMVGVSVVPTALLQWKGRTWRGGKDVREIDE</sequence>
<reference evidence="7" key="1">
    <citation type="submission" date="2023-06" db="EMBL/GenBank/DDBJ databases">
        <title>Conoideocrella luteorostrata (Hypocreales: Clavicipitaceae), a potential biocontrol fungus for elongate hemlock scale in United States Christmas tree production areas.</title>
        <authorList>
            <person name="Barrett H."/>
            <person name="Lovett B."/>
            <person name="Macias A.M."/>
            <person name="Stajich J.E."/>
            <person name="Kasson M.T."/>
        </authorList>
    </citation>
    <scope>NUCLEOTIDE SEQUENCE</scope>
    <source>
        <strain evidence="7">ARSEF 14590</strain>
    </source>
</reference>
<gene>
    <name evidence="7" type="ORF">QQS21_009285</name>
</gene>
<feature type="transmembrane region" description="Helical" evidence="5">
    <location>
        <begin position="356"/>
        <end position="376"/>
    </location>
</feature>
<organism evidence="7 8">
    <name type="scientific">Conoideocrella luteorostrata</name>
    <dbReference type="NCBI Taxonomy" id="1105319"/>
    <lineage>
        <taxon>Eukaryota</taxon>
        <taxon>Fungi</taxon>
        <taxon>Dikarya</taxon>
        <taxon>Ascomycota</taxon>
        <taxon>Pezizomycotina</taxon>
        <taxon>Sordariomycetes</taxon>
        <taxon>Hypocreomycetidae</taxon>
        <taxon>Hypocreales</taxon>
        <taxon>Clavicipitaceae</taxon>
        <taxon>Conoideocrella</taxon>
    </lineage>
</organism>
<proteinExistence type="predicted"/>
<accession>A0AAJ0CLN1</accession>
<feature type="transmembrane region" description="Helical" evidence="5">
    <location>
        <begin position="388"/>
        <end position="410"/>
    </location>
</feature>
<evidence type="ECO:0000256" key="1">
    <source>
        <dbReference type="ARBA" id="ARBA00004141"/>
    </source>
</evidence>
<dbReference type="Gene3D" id="1.20.1250.20">
    <property type="entry name" value="MFS general substrate transporter like domains"/>
    <property type="match status" value="1"/>
</dbReference>
<evidence type="ECO:0000313" key="8">
    <source>
        <dbReference type="Proteomes" id="UP001251528"/>
    </source>
</evidence>
<feature type="transmembrane region" description="Helical" evidence="5">
    <location>
        <begin position="49"/>
        <end position="72"/>
    </location>
</feature>
<dbReference type="Proteomes" id="UP001251528">
    <property type="component" value="Unassembled WGS sequence"/>
</dbReference>
<feature type="transmembrane region" description="Helical" evidence="5">
    <location>
        <begin position="142"/>
        <end position="160"/>
    </location>
</feature>
<feature type="transmembrane region" description="Helical" evidence="5">
    <location>
        <begin position="202"/>
        <end position="221"/>
    </location>
</feature>
<keyword evidence="4 5" id="KW-0472">Membrane</keyword>
<dbReference type="InterPro" id="IPR036259">
    <property type="entry name" value="MFS_trans_sf"/>
</dbReference>
<dbReference type="Pfam" id="PF07690">
    <property type="entry name" value="MFS_1"/>
    <property type="match status" value="1"/>
</dbReference>
<feature type="transmembrane region" description="Helical" evidence="5">
    <location>
        <begin position="265"/>
        <end position="288"/>
    </location>
</feature>
<dbReference type="PROSITE" id="PS50850">
    <property type="entry name" value="MFS"/>
    <property type="match status" value="1"/>
</dbReference>
<dbReference type="PANTHER" id="PTHR23502">
    <property type="entry name" value="MAJOR FACILITATOR SUPERFAMILY"/>
    <property type="match status" value="1"/>
</dbReference>
<dbReference type="InterPro" id="IPR020846">
    <property type="entry name" value="MFS_dom"/>
</dbReference>
<keyword evidence="2 5" id="KW-0812">Transmembrane</keyword>
<feature type="transmembrane region" description="Helical" evidence="5">
    <location>
        <begin position="417"/>
        <end position="439"/>
    </location>
</feature>
<dbReference type="EMBL" id="JASWJB010000232">
    <property type="protein sequence ID" value="KAK2593031.1"/>
    <property type="molecule type" value="Genomic_DNA"/>
</dbReference>
<keyword evidence="8" id="KW-1185">Reference proteome</keyword>
<evidence type="ECO:0000256" key="5">
    <source>
        <dbReference type="SAM" id="Phobius"/>
    </source>
</evidence>
<evidence type="ECO:0000313" key="7">
    <source>
        <dbReference type="EMBL" id="KAK2593031.1"/>
    </source>
</evidence>
<dbReference type="InterPro" id="IPR011701">
    <property type="entry name" value="MFS"/>
</dbReference>
<evidence type="ECO:0000256" key="4">
    <source>
        <dbReference type="ARBA" id="ARBA00023136"/>
    </source>
</evidence>
<feature type="domain" description="Major facilitator superfamily (MFS) profile" evidence="6">
    <location>
        <begin position="48"/>
        <end position="475"/>
    </location>
</feature>
<comment type="subcellular location">
    <subcellularLocation>
        <location evidence="1">Membrane</location>
        <topology evidence="1">Multi-pass membrane protein</topology>
    </subcellularLocation>
</comment>
<dbReference type="AlphaFoldDB" id="A0AAJ0CLN1"/>
<evidence type="ECO:0000259" key="6">
    <source>
        <dbReference type="PROSITE" id="PS50850"/>
    </source>
</evidence>
<dbReference type="PANTHER" id="PTHR23502:SF2">
    <property type="entry name" value="TRANSPORTER, PUTATIVE (AFU_ORTHOLOGUE AFUA_2G08910)-RELATED"/>
    <property type="match status" value="1"/>
</dbReference>
<protein>
    <recommendedName>
        <fullName evidence="6">Major facilitator superfamily (MFS) profile domain-containing protein</fullName>
    </recommendedName>
</protein>
<dbReference type="GO" id="GO:0022857">
    <property type="term" value="F:transmembrane transporter activity"/>
    <property type="evidence" value="ECO:0007669"/>
    <property type="project" value="InterPro"/>
</dbReference>